<feature type="domain" description="Pseudouridine synthase II N-terminal" evidence="6">
    <location>
        <begin position="71"/>
        <end position="205"/>
    </location>
</feature>
<dbReference type="STRING" id="71717.A0A4Y7TS74"/>
<evidence type="ECO:0000256" key="3">
    <source>
        <dbReference type="ARBA" id="ARBA00012787"/>
    </source>
</evidence>
<dbReference type="GO" id="GO:0160148">
    <property type="term" value="F:tRNA pseudouridine(55) synthase activity"/>
    <property type="evidence" value="ECO:0007669"/>
    <property type="project" value="UniProtKB-EC"/>
</dbReference>
<dbReference type="GO" id="GO:0005634">
    <property type="term" value="C:nucleus"/>
    <property type="evidence" value="ECO:0007669"/>
    <property type="project" value="TreeGrafter"/>
</dbReference>
<dbReference type="EC" id="5.4.99.25" evidence="3"/>
<dbReference type="HAMAP" id="MF_01080">
    <property type="entry name" value="TruB_bact"/>
    <property type="match status" value="1"/>
</dbReference>
<evidence type="ECO:0000256" key="4">
    <source>
        <dbReference type="ARBA" id="ARBA00022694"/>
    </source>
</evidence>
<comment type="similarity">
    <text evidence="2">Belongs to the pseudouridine synthase TruB family.</text>
</comment>
<evidence type="ECO:0000256" key="5">
    <source>
        <dbReference type="ARBA" id="ARBA00023235"/>
    </source>
</evidence>
<keyword evidence="8" id="KW-1185">Reference proteome</keyword>
<comment type="caution">
    <text evidence="7">The sequence shown here is derived from an EMBL/GenBank/DDBJ whole genome shotgun (WGS) entry which is preliminary data.</text>
</comment>
<dbReference type="InterPro" id="IPR002501">
    <property type="entry name" value="PsdUridine_synth_N"/>
</dbReference>
<evidence type="ECO:0000256" key="2">
    <source>
        <dbReference type="ARBA" id="ARBA00008999"/>
    </source>
</evidence>
<dbReference type="InterPro" id="IPR014780">
    <property type="entry name" value="tRNA_psdUridine_synth_TruB"/>
</dbReference>
<dbReference type="EMBL" id="QPFP01000006">
    <property type="protein sequence ID" value="TEB36389.1"/>
    <property type="molecule type" value="Genomic_DNA"/>
</dbReference>
<evidence type="ECO:0000313" key="7">
    <source>
        <dbReference type="EMBL" id="TEB36389.1"/>
    </source>
</evidence>
<name>A0A4Y7TS74_COPMI</name>
<sequence>MPKAPPLSLPVSGLFGVVKPSGPTSMSIVHDLQQLVARSKLFVTDEKLEAMKKQKAGKGKKKGRQARVDGVKVGQGGTLDPLADGVLIIGVGKGTKKLGDFLNCTKEYTTTCLLGCETDTYDSEGKRVRVAPWKHVSEDIVREALKAFSGEIMQTPPIFSALKMEGKPLYEYAREGKPLPRPIEARKVTVHALELVEWKGQDHAFRWPEKSFSEEEKKAVEKALKGADENAEIKDEAEPSSAPDEVPIAFVLKMTVSGGTYVRSIVHDLAHAIGSAGHVVTLGRTRQGRFAMHATHEDDYACIPWKTFEEATKDLESGTPGETDADGWAEWERQVMGNLKIVEG</sequence>
<dbReference type="PANTHER" id="PTHR13767:SF2">
    <property type="entry name" value="PSEUDOURIDYLATE SYNTHASE TRUB1"/>
    <property type="match status" value="1"/>
</dbReference>
<dbReference type="SUPFAM" id="SSF55120">
    <property type="entry name" value="Pseudouridine synthase"/>
    <property type="match status" value="1"/>
</dbReference>
<comment type="catalytic activity">
    <reaction evidence="1">
        <text>a uridine in mRNA = a pseudouridine in mRNA</text>
        <dbReference type="Rhea" id="RHEA:56644"/>
        <dbReference type="Rhea" id="RHEA-COMP:14658"/>
        <dbReference type="Rhea" id="RHEA-COMP:14659"/>
        <dbReference type="ChEBI" id="CHEBI:65314"/>
        <dbReference type="ChEBI" id="CHEBI:65315"/>
    </reaction>
</comment>
<proteinExistence type="inferred from homology"/>
<dbReference type="GO" id="GO:0003723">
    <property type="term" value="F:RNA binding"/>
    <property type="evidence" value="ECO:0007669"/>
    <property type="project" value="InterPro"/>
</dbReference>
<dbReference type="GO" id="GO:1990481">
    <property type="term" value="P:mRNA pseudouridine synthesis"/>
    <property type="evidence" value="ECO:0007669"/>
    <property type="project" value="TreeGrafter"/>
</dbReference>
<dbReference type="OrthoDB" id="9995526at2759"/>
<dbReference type="PANTHER" id="PTHR13767">
    <property type="entry name" value="TRNA-PSEUDOURIDINE SYNTHASE"/>
    <property type="match status" value="1"/>
</dbReference>
<dbReference type="GO" id="GO:0006400">
    <property type="term" value="P:tRNA modification"/>
    <property type="evidence" value="ECO:0007669"/>
    <property type="project" value="TreeGrafter"/>
</dbReference>
<organism evidence="7 8">
    <name type="scientific">Coprinellus micaceus</name>
    <name type="common">Glistening ink-cap mushroom</name>
    <name type="synonym">Coprinus micaceus</name>
    <dbReference type="NCBI Taxonomy" id="71717"/>
    <lineage>
        <taxon>Eukaryota</taxon>
        <taxon>Fungi</taxon>
        <taxon>Dikarya</taxon>
        <taxon>Basidiomycota</taxon>
        <taxon>Agaricomycotina</taxon>
        <taxon>Agaricomycetes</taxon>
        <taxon>Agaricomycetidae</taxon>
        <taxon>Agaricales</taxon>
        <taxon>Agaricineae</taxon>
        <taxon>Psathyrellaceae</taxon>
        <taxon>Coprinellus</taxon>
    </lineage>
</organism>
<dbReference type="InterPro" id="IPR020103">
    <property type="entry name" value="PsdUridine_synth_cat_dom_sf"/>
</dbReference>
<keyword evidence="4" id="KW-0819">tRNA processing</keyword>
<reference evidence="7 8" key="1">
    <citation type="journal article" date="2019" name="Nat. Ecol. Evol.">
        <title>Megaphylogeny resolves global patterns of mushroom evolution.</title>
        <authorList>
            <person name="Varga T."/>
            <person name="Krizsan K."/>
            <person name="Foldi C."/>
            <person name="Dima B."/>
            <person name="Sanchez-Garcia M."/>
            <person name="Sanchez-Ramirez S."/>
            <person name="Szollosi G.J."/>
            <person name="Szarkandi J.G."/>
            <person name="Papp V."/>
            <person name="Albert L."/>
            <person name="Andreopoulos W."/>
            <person name="Angelini C."/>
            <person name="Antonin V."/>
            <person name="Barry K.W."/>
            <person name="Bougher N.L."/>
            <person name="Buchanan P."/>
            <person name="Buyck B."/>
            <person name="Bense V."/>
            <person name="Catcheside P."/>
            <person name="Chovatia M."/>
            <person name="Cooper J."/>
            <person name="Damon W."/>
            <person name="Desjardin D."/>
            <person name="Finy P."/>
            <person name="Geml J."/>
            <person name="Haridas S."/>
            <person name="Hughes K."/>
            <person name="Justo A."/>
            <person name="Karasinski D."/>
            <person name="Kautmanova I."/>
            <person name="Kiss B."/>
            <person name="Kocsube S."/>
            <person name="Kotiranta H."/>
            <person name="LaButti K.M."/>
            <person name="Lechner B.E."/>
            <person name="Liimatainen K."/>
            <person name="Lipzen A."/>
            <person name="Lukacs Z."/>
            <person name="Mihaltcheva S."/>
            <person name="Morgado L.N."/>
            <person name="Niskanen T."/>
            <person name="Noordeloos M.E."/>
            <person name="Ohm R.A."/>
            <person name="Ortiz-Santana B."/>
            <person name="Ovrebo C."/>
            <person name="Racz N."/>
            <person name="Riley R."/>
            <person name="Savchenko A."/>
            <person name="Shiryaev A."/>
            <person name="Soop K."/>
            <person name="Spirin V."/>
            <person name="Szebenyi C."/>
            <person name="Tomsovsky M."/>
            <person name="Tulloss R.E."/>
            <person name="Uehling J."/>
            <person name="Grigoriev I.V."/>
            <person name="Vagvolgyi C."/>
            <person name="Papp T."/>
            <person name="Martin F.M."/>
            <person name="Miettinen O."/>
            <person name="Hibbett D.S."/>
            <person name="Nagy L.G."/>
        </authorList>
    </citation>
    <scope>NUCLEOTIDE SEQUENCE [LARGE SCALE GENOMIC DNA]</scope>
    <source>
        <strain evidence="7 8">FP101781</strain>
    </source>
</reference>
<dbReference type="NCBIfam" id="TIGR00431">
    <property type="entry name" value="TruB"/>
    <property type="match status" value="1"/>
</dbReference>
<evidence type="ECO:0000313" key="8">
    <source>
        <dbReference type="Proteomes" id="UP000298030"/>
    </source>
</evidence>
<evidence type="ECO:0000259" key="6">
    <source>
        <dbReference type="Pfam" id="PF01509"/>
    </source>
</evidence>
<gene>
    <name evidence="7" type="ORF">FA13DRAFT_1752955</name>
</gene>
<dbReference type="Gene3D" id="3.30.2350.10">
    <property type="entry name" value="Pseudouridine synthase"/>
    <property type="match status" value="1"/>
</dbReference>
<keyword evidence="5" id="KW-0413">Isomerase</keyword>
<dbReference type="AlphaFoldDB" id="A0A4Y7TS74"/>
<protein>
    <recommendedName>
        <fullName evidence="3">tRNA pseudouridine(55) synthase</fullName>
        <ecNumber evidence="3">5.4.99.25</ecNumber>
    </recommendedName>
</protein>
<evidence type="ECO:0000256" key="1">
    <source>
        <dbReference type="ARBA" id="ARBA00001166"/>
    </source>
</evidence>
<dbReference type="Proteomes" id="UP000298030">
    <property type="component" value="Unassembled WGS sequence"/>
</dbReference>
<dbReference type="Pfam" id="PF01509">
    <property type="entry name" value="TruB_N"/>
    <property type="match status" value="1"/>
</dbReference>
<accession>A0A4Y7TS74</accession>